<dbReference type="Proteomes" id="UP000320359">
    <property type="component" value="Unassembled WGS sequence"/>
</dbReference>
<evidence type="ECO:0000313" key="2">
    <source>
        <dbReference type="Proteomes" id="UP000320359"/>
    </source>
</evidence>
<keyword evidence="2" id="KW-1185">Reference proteome</keyword>
<dbReference type="OrthoDB" id="6399022at2"/>
<evidence type="ECO:0008006" key="3">
    <source>
        <dbReference type="Google" id="ProtNLM"/>
    </source>
</evidence>
<dbReference type="EMBL" id="VJWL01000001">
    <property type="protein sequence ID" value="TRW49498.1"/>
    <property type="molecule type" value="Genomic_DNA"/>
</dbReference>
<protein>
    <recommendedName>
        <fullName evidence="3">Adhesin domain-containing protein</fullName>
    </recommendedName>
</protein>
<reference evidence="1 2" key="1">
    <citation type="submission" date="2019-07" db="EMBL/GenBank/DDBJ databases">
        <authorList>
            <person name="Yang M."/>
            <person name="Zhao D."/>
            <person name="Xiang H."/>
        </authorList>
    </citation>
    <scope>NUCLEOTIDE SEQUENCE [LARGE SCALE GENOMIC DNA]</scope>
    <source>
        <strain evidence="1 2">IM1326</strain>
    </source>
</reference>
<organism evidence="1 2">
    <name type="scientific">Aliidiomarina halalkaliphila</name>
    <dbReference type="NCBI Taxonomy" id="2593535"/>
    <lineage>
        <taxon>Bacteria</taxon>
        <taxon>Pseudomonadati</taxon>
        <taxon>Pseudomonadota</taxon>
        <taxon>Gammaproteobacteria</taxon>
        <taxon>Alteromonadales</taxon>
        <taxon>Idiomarinaceae</taxon>
        <taxon>Aliidiomarina</taxon>
    </lineage>
</organism>
<accession>A0A552X378</accession>
<dbReference type="AlphaFoldDB" id="A0A552X378"/>
<name>A0A552X378_9GAMM</name>
<comment type="caution">
    <text evidence="1">The sequence shown here is derived from an EMBL/GenBank/DDBJ whole genome shotgun (WGS) entry which is preliminary data.</text>
</comment>
<evidence type="ECO:0000313" key="1">
    <source>
        <dbReference type="EMBL" id="TRW49498.1"/>
    </source>
</evidence>
<sequence length="221" mass="23617">MTTANNQTQGFHHQFFKHVGIFLVLLGGLLVADAAIASEKNVTHHIDLAGIERIDIHNGVGTVHIRRSQGDQAELKVRFEGKRSGLMRRIKDVSDMDVEIRTRGDRLSISFQENNVEATMYITLPDPAVLDIHVGVGVIDAEVGESSVSASMGVGDVTIRGFLDYAGEINVDAGVGAARIDGAQNVSSSRAIVSEKASGRGEGTFRIKADVGVGDVKVVLK</sequence>
<proteinExistence type="predicted"/>
<dbReference type="RefSeq" id="WP_143233920.1">
    <property type="nucleotide sequence ID" value="NZ_VJWL01000001.1"/>
</dbReference>
<gene>
    <name evidence="1" type="ORF">FM042_01130</name>
</gene>